<feature type="transmembrane region" description="Helical" evidence="2">
    <location>
        <begin position="12"/>
        <end position="38"/>
    </location>
</feature>
<reference evidence="3 4" key="1">
    <citation type="submission" date="2016-07" db="EMBL/GenBank/DDBJ databases">
        <title>Pervasive Adenine N6-methylation of Active Genes in Fungi.</title>
        <authorList>
            <consortium name="DOE Joint Genome Institute"/>
            <person name="Mondo S.J."/>
            <person name="Dannebaum R.O."/>
            <person name="Kuo R.C."/>
            <person name="Labutti K."/>
            <person name="Haridas S."/>
            <person name="Kuo A."/>
            <person name="Salamov A."/>
            <person name="Ahrendt S.R."/>
            <person name="Lipzen A."/>
            <person name="Sullivan W."/>
            <person name="Andreopoulos W.B."/>
            <person name="Clum A."/>
            <person name="Lindquist E."/>
            <person name="Daum C."/>
            <person name="Ramamoorthy G.K."/>
            <person name="Gryganskyi A."/>
            <person name="Culley D."/>
            <person name="Magnuson J.K."/>
            <person name="James T.Y."/>
            <person name="O'Malley M.A."/>
            <person name="Stajich J.E."/>
            <person name="Spatafora J.W."/>
            <person name="Visel A."/>
            <person name="Grigoriev I.V."/>
        </authorList>
    </citation>
    <scope>NUCLEOTIDE SEQUENCE [LARGE SCALE GENOMIC DNA]</scope>
    <source>
        <strain evidence="3 4">NRRL 3301</strain>
    </source>
</reference>
<name>A0A1X2GCG4_9FUNG</name>
<gene>
    <name evidence="3" type="ORF">DM01DRAFT_1096754</name>
</gene>
<feature type="compositionally biased region" description="Polar residues" evidence="1">
    <location>
        <begin position="72"/>
        <end position="87"/>
    </location>
</feature>
<dbReference type="AlphaFoldDB" id="A0A1X2GCG4"/>
<comment type="caution">
    <text evidence="3">The sequence shown here is derived from an EMBL/GenBank/DDBJ whole genome shotgun (WGS) entry which is preliminary data.</text>
</comment>
<evidence type="ECO:0000256" key="2">
    <source>
        <dbReference type="SAM" id="Phobius"/>
    </source>
</evidence>
<sequence length="274" mass="30136">MKSRATGKQWIMLETVAIVYLIVTGKTLNSLFLNLLVLHSSMISDSSNELDSDTEDRLISIVQYSSNALPSRSLTGQPLEITTSEPQPTGVPKPASSPVVTSSKSHLPLATIDSSESETSDSDSDSDSEHSAAETFYDQSDSDDTRYESFVSDSDEVEDMPSTRHLDINLTTLDINEPTSSTTTDPKLNETLQKILDDTVSTEKKKGGGVGPTFIFILHLFIAILATRSTASRTCTIDLLRLWNPGTYFWVLYTMSQLWGAPHHPRMFHASALL</sequence>
<keyword evidence="2" id="KW-1133">Transmembrane helix</keyword>
<proteinExistence type="predicted"/>
<evidence type="ECO:0000313" key="3">
    <source>
        <dbReference type="EMBL" id="ORX50577.1"/>
    </source>
</evidence>
<protein>
    <submittedName>
        <fullName evidence="3">Uncharacterized protein</fullName>
    </submittedName>
</protein>
<evidence type="ECO:0000256" key="1">
    <source>
        <dbReference type="SAM" id="MobiDB-lite"/>
    </source>
</evidence>
<dbReference type="EMBL" id="MCGT01000023">
    <property type="protein sequence ID" value="ORX50577.1"/>
    <property type="molecule type" value="Genomic_DNA"/>
</dbReference>
<keyword evidence="2" id="KW-0812">Transmembrane</keyword>
<dbReference type="Proteomes" id="UP000242146">
    <property type="component" value="Unassembled WGS sequence"/>
</dbReference>
<feature type="compositionally biased region" description="Acidic residues" evidence="1">
    <location>
        <begin position="115"/>
        <end position="126"/>
    </location>
</feature>
<evidence type="ECO:0000313" key="4">
    <source>
        <dbReference type="Proteomes" id="UP000242146"/>
    </source>
</evidence>
<organism evidence="3 4">
    <name type="scientific">Hesseltinella vesiculosa</name>
    <dbReference type="NCBI Taxonomy" id="101127"/>
    <lineage>
        <taxon>Eukaryota</taxon>
        <taxon>Fungi</taxon>
        <taxon>Fungi incertae sedis</taxon>
        <taxon>Mucoromycota</taxon>
        <taxon>Mucoromycotina</taxon>
        <taxon>Mucoromycetes</taxon>
        <taxon>Mucorales</taxon>
        <taxon>Cunninghamellaceae</taxon>
        <taxon>Hesseltinella</taxon>
    </lineage>
</organism>
<feature type="region of interest" description="Disordered" evidence="1">
    <location>
        <begin position="72"/>
        <end position="163"/>
    </location>
</feature>
<accession>A0A1X2GCG4</accession>
<keyword evidence="4" id="KW-1185">Reference proteome</keyword>
<keyword evidence="2" id="KW-0472">Membrane</keyword>